<feature type="domain" description="Transposase IS66 central" evidence="3">
    <location>
        <begin position="188"/>
        <end position="476"/>
    </location>
</feature>
<dbReference type="InterPro" id="IPR039552">
    <property type="entry name" value="IS66_C"/>
</dbReference>
<dbReference type="Pfam" id="PF01695">
    <property type="entry name" value="IstB_IS21"/>
    <property type="match status" value="1"/>
</dbReference>
<feature type="compositionally biased region" description="Basic residues" evidence="1">
    <location>
        <begin position="748"/>
        <end position="760"/>
    </location>
</feature>
<geneLocation type="plasmid" evidence="13">
    <name>cbm2594_p</name>
</geneLocation>
<dbReference type="Pfam" id="PF13817">
    <property type="entry name" value="DDE_Tnp_IS66_C"/>
    <property type="match status" value="1"/>
</dbReference>
<dbReference type="GeneID" id="96991104"/>
<evidence type="ECO:0000259" key="6">
    <source>
        <dbReference type="Pfam" id="PF13817"/>
    </source>
</evidence>
<accession>A0A375CMD9</accession>
<dbReference type="EMBL" id="OGUU01000020">
    <property type="protein sequence ID" value="SPC25169.1"/>
    <property type="molecule type" value="Genomic_DNA"/>
</dbReference>
<name>A0A375CMD9_9BURK</name>
<dbReference type="Proteomes" id="UP000257139">
    <property type="component" value="Plasmid CBM2594_p"/>
</dbReference>
<dbReference type="InterPro" id="IPR004291">
    <property type="entry name" value="Transposase_IS66_central"/>
</dbReference>
<evidence type="ECO:0000313" key="8">
    <source>
        <dbReference type="EMBL" id="SOY77817.1"/>
    </source>
</evidence>
<evidence type="ECO:0000259" key="3">
    <source>
        <dbReference type="Pfam" id="PF03050"/>
    </source>
</evidence>
<dbReference type="SUPFAM" id="SSF52540">
    <property type="entry name" value="P-loop containing nucleoside triphosphate hydrolases"/>
    <property type="match status" value="1"/>
</dbReference>
<geneLocation type="plasmid" evidence="10">
    <name>CBM2636p</name>
</geneLocation>
<dbReference type="InterPro" id="IPR024463">
    <property type="entry name" value="Transposase_TnpC_homeodom"/>
</dbReference>
<dbReference type="RefSeq" id="WP_012354695.1">
    <property type="nucleotide sequence ID" value="NZ_CBCRZP010000071.1"/>
</dbReference>
<feature type="region of interest" description="Disordered" evidence="1">
    <location>
        <begin position="84"/>
        <end position="132"/>
    </location>
</feature>
<dbReference type="Proteomes" id="UP000257016">
    <property type="component" value="Unassembled WGS sequence"/>
</dbReference>
<evidence type="ECO:0000313" key="9">
    <source>
        <dbReference type="EMBL" id="SPC25169.1"/>
    </source>
</evidence>
<geneLocation type="plasmid" evidence="11">
    <name>cbm2636p</name>
</geneLocation>
<dbReference type="NCBIfam" id="NF033517">
    <property type="entry name" value="transpos_IS66"/>
    <property type="match status" value="1"/>
</dbReference>
<feature type="domain" description="IstB-like ATP-binding" evidence="2">
    <location>
        <begin position="782"/>
        <end position="899"/>
    </location>
</feature>
<evidence type="ECO:0000313" key="10">
    <source>
        <dbReference type="EMBL" id="SPD69512.1"/>
    </source>
</evidence>
<organism evidence="9 13">
    <name type="scientific">Cupriavidus taiwanensis</name>
    <dbReference type="NCBI Taxonomy" id="164546"/>
    <lineage>
        <taxon>Bacteria</taxon>
        <taxon>Pseudomonadati</taxon>
        <taxon>Pseudomonadota</taxon>
        <taxon>Betaproteobacteria</taxon>
        <taxon>Burkholderiales</taxon>
        <taxon>Burkholderiaceae</taxon>
        <taxon>Cupriavidus</taxon>
    </lineage>
</organism>
<dbReference type="EMBL" id="OFSP01000055">
    <property type="protein sequence ID" value="SOY75844.1"/>
    <property type="molecule type" value="Genomic_DNA"/>
</dbReference>
<evidence type="ECO:0000259" key="2">
    <source>
        <dbReference type="Pfam" id="PF01695"/>
    </source>
</evidence>
<evidence type="ECO:0000313" key="11">
    <source>
        <dbReference type="Proteomes" id="UP000254259"/>
    </source>
</evidence>
<evidence type="ECO:0000313" key="12">
    <source>
        <dbReference type="Proteomes" id="UP000256297"/>
    </source>
</evidence>
<dbReference type="Pfam" id="PF13005">
    <property type="entry name" value="zf-IS66"/>
    <property type="match status" value="1"/>
</dbReference>
<gene>
    <name evidence="8" type="ORF">CBM2586_P230005</name>
    <name evidence="7" type="ORF">CBM2589_P230004</name>
    <name evidence="9" type="ORF">CBM2594_P150004</name>
    <name evidence="10" type="ORF">CBM2636_P20199</name>
</gene>
<evidence type="ECO:0000256" key="1">
    <source>
        <dbReference type="SAM" id="MobiDB-lite"/>
    </source>
</evidence>
<dbReference type="PANTHER" id="PTHR33678">
    <property type="entry name" value="BLL1576 PROTEIN"/>
    <property type="match status" value="1"/>
</dbReference>
<dbReference type="Pfam" id="PF03050">
    <property type="entry name" value="DDE_Tnp_IS66"/>
    <property type="match status" value="1"/>
</dbReference>
<dbReference type="InterPro" id="IPR002611">
    <property type="entry name" value="IstB_ATP-bd"/>
</dbReference>
<dbReference type="GO" id="GO:0005524">
    <property type="term" value="F:ATP binding"/>
    <property type="evidence" value="ECO:0007669"/>
    <property type="project" value="InterPro"/>
</dbReference>
<dbReference type="InterPro" id="IPR024474">
    <property type="entry name" value="Znf_dom_IS66"/>
</dbReference>
<dbReference type="EMBL" id="OFSN01000043">
    <property type="protein sequence ID" value="SOY77817.1"/>
    <property type="molecule type" value="Genomic_DNA"/>
</dbReference>
<feature type="domain" description="Transposase IS66 C-terminal" evidence="6">
    <location>
        <begin position="483"/>
        <end position="521"/>
    </location>
</feature>
<feature type="compositionally biased region" description="Basic and acidic residues" evidence="1">
    <location>
        <begin position="119"/>
        <end position="132"/>
    </location>
</feature>
<proteinExistence type="predicted"/>
<evidence type="ECO:0000259" key="4">
    <source>
        <dbReference type="Pfam" id="PF13005"/>
    </source>
</evidence>
<feature type="domain" description="Transposase TnpC homeodomain" evidence="5">
    <location>
        <begin position="47"/>
        <end position="121"/>
    </location>
</feature>
<reference evidence="11 12" key="1">
    <citation type="submission" date="2018-01" db="EMBL/GenBank/DDBJ databases">
        <authorList>
            <person name="Clerissi C."/>
        </authorList>
    </citation>
    <scope>NUCLEOTIDE SEQUENCE [LARGE SCALE GENOMIC DNA]</scope>
    <source>
        <strain evidence="8">Cupriavidus taiwanensis LMG 19430</strain>
        <strain evidence="7">Cupriavidus taiwanensis STM 3521</strain>
        <strain evidence="9">Cupriavidus taiwanensis STM 6021</strain>
        <strain evidence="10">Cupriavidus taiwanensis SWF 66322</strain>
        <plasmid evidence="12">cbm2589_p</plasmid>
        <plasmid evidence="13">cbm2594_p</plasmid>
        <plasmid evidence="11">cbm2636p</plasmid>
        <plasmid evidence="10">CBM2636p</plasmid>
    </source>
</reference>
<dbReference type="PANTHER" id="PTHR33678:SF1">
    <property type="entry name" value="BLL1576 PROTEIN"/>
    <property type="match status" value="1"/>
</dbReference>
<dbReference type="InterPro" id="IPR052344">
    <property type="entry name" value="Transposase-related"/>
</dbReference>
<protein>
    <submittedName>
        <fullName evidence="9 10">Transposase</fullName>
    </submittedName>
</protein>
<dbReference type="AlphaFoldDB" id="A0A375CMD9"/>
<dbReference type="Proteomes" id="UP000256297">
    <property type="component" value="Plasmid CBM2589_p"/>
</dbReference>
<evidence type="ECO:0000259" key="5">
    <source>
        <dbReference type="Pfam" id="PF13007"/>
    </source>
</evidence>
<dbReference type="Gene3D" id="3.40.50.300">
    <property type="entry name" value="P-loop containing nucleotide triphosphate hydrolases"/>
    <property type="match status" value="1"/>
</dbReference>
<feature type="compositionally biased region" description="Basic residues" evidence="1">
    <location>
        <begin position="102"/>
        <end position="112"/>
    </location>
</feature>
<feature type="region of interest" description="Disordered" evidence="1">
    <location>
        <begin position="739"/>
        <end position="764"/>
    </location>
</feature>
<feature type="domain" description="Transposase IS66 zinc-finger binding" evidence="4">
    <location>
        <begin position="136"/>
        <end position="173"/>
    </location>
</feature>
<geneLocation type="plasmid" evidence="12">
    <name>cbm2589_p</name>
</geneLocation>
<dbReference type="Proteomes" id="UP000254259">
    <property type="component" value="Plasmid CBM2636p"/>
</dbReference>
<sequence>MPSTPVTVTAAELQLLRDAERELKAILAEREAIKGELRVMTVQRDLLLEQLKAFQRKLFAAKSEARGSEQKDLFLNEAEALAAAAQPAQEEEGTPETEVAGHKRKKRGRKPLHPALPRVEVRHELPESERVSPLDGQTLVEIGVEVSEQLDIVPQQVRVIQHQRVKYACPCCDGGIKTTPAPARIIPKGLLTESALAWCITSKYQDGLPLYRQAALLHRFGGDLSRGTLAASIVRVGQAVQPVVNLLRDHLLEADVVYGDETTVQVLKEPGRPAQRKSFLWAQMNGTGPPVRLFAYSPTRETKQATALYAGIKPGAVLMTDGYAPYDDVSNTYQLVHLGCWAHARRYLVEAEQALPKDKRPDHPVTGSLQRIGKLFAIESHTLKMKPEQRQQVRAEQSQPLLAEIETMLLQHLHTVLPQSLFGKALHYLHGQWPKLVRYIENGTWPISNNPCENAIRPFVIGRRNFLFCDTVAGANASASLYSLVETCKANDVDSYQYLVALFKALPHAQTADDYEALLPWRLKPSTVFGYRRRPEGTPLKDRLQKKGIVESGVKYVKNSFGPLRDFRDLADANRQVRAWVMAEAGTRIHGTPGWSRSVRAGLLLGAVPSGRQVVWLKATATMVHLYEEYILLATHLRQGALGARSPVTDHLPPEAQAWQLHDVQWCLREAKRIGPSCSALVRVLFGDRVLIKLRAVQGLLRFAQQCSDERLEAACRRANHFGTPNYGAVKQILAKGAGSRTSAHGQHAGHHLRPRRPLLPRHPDAASSLNPMNPIPELSSALKQLRLSGVLDTLEVRNREAVERQLAHTDFLALLVHYELARRDQKKLSQRVRRASFRGEKTLEGFDFDRLPNLNRATVYDLATGRYIEEKACILIAGPCGTGKSHLAQALGHAAVRAILETPFEPDPGDSAWLHYAEDARFLYAGDRQRLTAGP</sequence>
<dbReference type="EMBL" id="LT984815">
    <property type="protein sequence ID" value="SPD69512.1"/>
    <property type="molecule type" value="Genomic_DNA"/>
</dbReference>
<dbReference type="InterPro" id="IPR027417">
    <property type="entry name" value="P-loop_NTPase"/>
</dbReference>
<keyword evidence="10" id="KW-0614">Plasmid</keyword>
<evidence type="ECO:0000313" key="13">
    <source>
        <dbReference type="Proteomes" id="UP000257139"/>
    </source>
</evidence>
<evidence type="ECO:0000313" key="7">
    <source>
        <dbReference type="EMBL" id="SOY75844.1"/>
    </source>
</evidence>
<dbReference type="Pfam" id="PF13007">
    <property type="entry name" value="LZ_Tnp_IS66"/>
    <property type="match status" value="1"/>
</dbReference>